<name>A0A7C8MP51_9PEZI</name>
<evidence type="ECO:0000313" key="6">
    <source>
        <dbReference type="EMBL" id="KAF2965253.1"/>
    </source>
</evidence>
<dbReference type="InterPro" id="IPR017972">
    <property type="entry name" value="Cyt_P450_CS"/>
</dbReference>
<protein>
    <recommendedName>
        <fullName evidence="8">Cytochrome P450</fullName>
    </recommendedName>
</protein>
<dbReference type="InterPro" id="IPR002397">
    <property type="entry name" value="Cyt_P450_B"/>
</dbReference>
<gene>
    <name evidence="6" type="ORF">GQX73_g8319</name>
</gene>
<comment type="similarity">
    <text evidence="1 4">Belongs to the cytochrome P450 family.</text>
</comment>
<evidence type="ECO:0000313" key="7">
    <source>
        <dbReference type="Proteomes" id="UP000481858"/>
    </source>
</evidence>
<sequence length="452" mass="50646">MAYQEFPFTREKASEPPSLYAKLRRERPISKVKLPGGNYAWLLTRHEDIRVALSSAKLSVDPRTPGYPEIRRRDREATTNTKPMLVALDGSEHARLRKAVDAEFIPEAVSEQRLLIHGIVDNALDAINRRYVEQGQPFDLIEEFVAPIPIQIICKIVGVPTSDIVWLSQDTALGTDHPRDVAEDEKRLLVQYVGRLVDSRISGEDLSDRGGGKGQEEDGNKKQCESKEEEFKDKGGEYVHVHEGLISKLVRHQYETGNLSRDEIVQLVYVILTAGNAALINSLGLAVLTLFENQDELHKVRRSPLAFAPGLAAECLRYNTTSALDCRRVATDDFILAGTKIMKGDGVVCAVQSADRDERATHRPDVFDLHRKYPAQDLFGFGYGAHRCLGEYLAKTELEIALGALFKRFPGLKLHGNAEELEFTASRENIGVLRLPVFVDPNVQFHRIIMPD</sequence>
<evidence type="ECO:0000256" key="4">
    <source>
        <dbReference type="RuleBase" id="RU000461"/>
    </source>
</evidence>
<keyword evidence="4" id="KW-0349">Heme</keyword>
<dbReference type="PANTHER" id="PTHR46696">
    <property type="entry name" value="P450, PUTATIVE (EUROFUNG)-RELATED"/>
    <property type="match status" value="1"/>
</dbReference>
<reference evidence="6 7" key="1">
    <citation type="submission" date="2019-12" db="EMBL/GenBank/DDBJ databases">
        <title>Draft genome sequence of the ascomycete Xylaria multiplex DSM 110363.</title>
        <authorList>
            <person name="Buettner E."/>
            <person name="Kellner H."/>
        </authorList>
    </citation>
    <scope>NUCLEOTIDE SEQUENCE [LARGE SCALE GENOMIC DNA]</scope>
    <source>
        <strain evidence="6 7">DSM 110363</strain>
    </source>
</reference>
<dbReference type="PROSITE" id="PS00086">
    <property type="entry name" value="CYTOCHROME_P450"/>
    <property type="match status" value="1"/>
</dbReference>
<keyword evidence="4" id="KW-0503">Monooxygenase</keyword>
<dbReference type="Pfam" id="PF00067">
    <property type="entry name" value="p450"/>
    <property type="match status" value="1"/>
</dbReference>
<dbReference type="GO" id="GO:0004497">
    <property type="term" value="F:monooxygenase activity"/>
    <property type="evidence" value="ECO:0007669"/>
    <property type="project" value="UniProtKB-KW"/>
</dbReference>
<dbReference type="EMBL" id="WUBL01000121">
    <property type="protein sequence ID" value="KAF2965253.1"/>
    <property type="molecule type" value="Genomic_DNA"/>
</dbReference>
<comment type="caution">
    <text evidence="6">The sequence shown here is derived from an EMBL/GenBank/DDBJ whole genome shotgun (WGS) entry which is preliminary data.</text>
</comment>
<evidence type="ECO:0000256" key="3">
    <source>
        <dbReference type="ARBA" id="ARBA00023004"/>
    </source>
</evidence>
<evidence type="ECO:0000256" key="2">
    <source>
        <dbReference type="ARBA" id="ARBA00022723"/>
    </source>
</evidence>
<accession>A0A7C8MP51</accession>
<dbReference type="PRINTS" id="PR00359">
    <property type="entry name" value="BP450"/>
</dbReference>
<evidence type="ECO:0000256" key="1">
    <source>
        <dbReference type="ARBA" id="ARBA00010617"/>
    </source>
</evidence>
<keyword evidence="7" id="KW-1185">Reference proteome</keyword>
<dbReference type="OrthoDB" id="3945418at2759"/>
<dbReference type="SUPFAM" id="SSF48264">
    <property type="entry name" value="Cytochrome P450"/>
    <property type="match status" value="1"/>
</dbReference>
<dbReference type="InterPro" id="IPR036396">
    <property type="entry name" value="Cyt_P450_sf"/>
</dbReference>
<dbReference type="AlphaFoldDB" id="A0A7C8MP51"/>
<keyword evidence="3 4" id="KW-0408">Iron</keyword>
<dbReference type="Proteomes" id="UP000481858">
    <property type="component" value="Unassembled WGS sequence"/>
</dbReference>
<feature type="region of interest" description="Disordered" evidence="5">
    <location>
        <begin position="203"/>
        <end position="229"/>
    </location>
</feature>
<organism evidence="6 7">
    <name type="scientific">Xylaria multiplex</name>
    <dbReference type="NCBI Taxonomy" id="323545"/>
    <lineage>
        <taxon>Eukaryota</taxon>
        <taxon>Fungi</taxon>
        <taxon>Dikarya</taxon>
        <taxon>Ascomycota</taxon>
        <taxon>Pezizomycotina</taxon>
        <taxon>Sordariomycetes</taxon>
        <taxon>Xylariomycetidae</taxon>
        <taxon>Xylariales</taxon>
        <taxon>Xylariaceae</taxon>
        <taxon>Xylaria</taxon>
    </lineage>
</organism>
<keyword evidence="2 4" id="KW-0479">Metal-binding</keyword>
<evidence type="ECO:0008006" key="8">
    <source>
        <dbReference type="Google" id="ProtNLM"/>
    </source>
</evidence>
<keyword evidence="4" id="KW-0560">Oxidoreductase</keyword>
<dbReference type="GO" id="GO:0016705">
    <property type="term" value="F:oxidoreductase activity, acting on paired donors, with incorporation or reduction of molecular oxygen"/>
    <property type="evidence" value="ECO:0007669"/>
    <property type="project" value="InterPro"/>
</dbReference>
<dbReference type="GO" id="GO:0020037">
    <property type="term" value="F:heme binding"/>
    <property type="evidence" value="ECO:0007669"/>
    <property type="project" value="InterPro"/>
</dbReference>
<proteinExistence type="inferred from homology"/>
<dbReference type="InParanoid" id="A0A7C8MP51"/>
<dbReference type="InterPro" id="IPR001128">
    <property type="entry name" value="Cyt_P450"/>
</dbReference>
<dbReference type="Gene3D" id="1.10.630.10">
    <property type="entry name" value="Cytochrome P450"/>
    <property type="match status" value="1"/>
</dbReference>
<dbReference type="PANTHER" id="PTHR46696:SF6">
    <property type="entry name" value="P450, PUTATIVE (EUROFUNG)-RELATED"/>
    <property type="match status" value="1"/>
</dbReference>
<evidence type="ECO:0000256" key="5">
    <source>
        <dbReference type="SAM" id="MobiDB-lite"/>
    </source>
</evidence>
<dbReference type="GO" id="GO:0005506">
    <property type="term" value="F:iron ion binding"/>
    <property type="evidence" value="ECO:0007669"/>
    <property type="project" value="InterPro"/>
</dbReference>